<comment type="caution">
    <text evidence="1">The sequence shown here is derived from an EMBL/GenBank/DDBJ whole genome shotgun (WGS) entry which is preliminary data.</text>
</comment>
<evidence type="ECO:0008006" key="3">
    <source>
        <dbReference type="Google" id="ProtNLM"/>
    </source>
</evidence>
<name>A0A444YIX6_ARAHY</name>
<evidence type="ECO:0000313" key="2">
    <source>
        <dbReference type="Proteomes" id="UP000289738"/>
    </source>
</evidence>
<proteinExistence type="predicted"/>
<evidence type="ECO:0000313" key="1">
    <source>
        <dbReference type="EMBL" id="RYR01848.1"/>
    </source>
</evidence>
<dbReference type="AlphaFoldDB" id="A0A444YIX6"/>
<dbReference type="Proteomes" id="UP000289738">
    <property type="component" value="Chromosome B06"/>
</dbReference>
<protein>
    <recommendedName>
        <fullName evidence="3">HAT C-terminal dimerisation domain-containing protein</fullName>
    </recommendedName>
</protein>
<dbReference type="PANTHER" id="PTHR46880:SF5">
    <property type="entry name" value="DUF4371 DOMAIN-CONTAINING PROTEIN"/>
    <property type="match status" value="1"/>
</dbReference>
<dbReference type="PANTHER" id="PTHR46880">
    <property type="entry name" value="RAS-ASSOCIATING DOMAIN-CONTAINING PROTEIN"/>
    <property type="match status" value="1"/>
</dbReference>
<reference evidence="1 2" key="1">
    <citation type="submission" date="2019-01" db="EMBL/GenBank/DDBJ databases">
        <title>Sequencing of cultivated peanut Arachis hypogaea provides insights into genome evolution and oil improvement.</title>
        <authorList>
            <person name="Chen X."/>
        </authorList>
    </citation>
    <scope>NUCLEOTIDE SEQUENCE [LARGE SCALE GENOMIC DNA]</scope>
    <source>
        <strain evidence="2">cv. Fuhuasheng</strain>
        <tissue evidence="1">Leaves</tissue>
    </source>
</reference>
<keyword evidence="2" id="KW-1185">Reference proteome</keyword>
<organism evidence="1 2">
    <name type="scientific">Arachis hypogaea</name>
    <name type="common">Peanut</name>
    <dbReference type="NCBI Taxonomy" id="3818"/>
    <lineage>
        <taxon>Eukaryota</taxon>
        <taxon>Viridiplantae</taxon>
        <taxon>Streptophyta</taxon>
        <taxon>Embryophyta</taxon>
        <taxon>Tracheophyta</taxon>
        <taxon>Spermatophyta</taxon>
        <taxon>Magnoliopsida</taxon>
        <taxon>eudicotyledons</taxon>
        <taxon>Gunneridae</taxon>
        <taxon>Pentapetalae</taxon>
        <taxon>rosids</taxon>
        <taxon>fabids</taxon>
        <taxon>Fabales</taxon>
        <taxon>Fabaceae</taxon>
        <taxon>Papilionoideae</taxon>
        <taxon>50 kb inversion clade</taxon>
        <taxon>dalbergioids sensu lato</taxon>
        <taxon>Dalbergieae</taxon>
        <taxon>Pterocarpus clade</taxon>
        <taxon>Arachis</taxon>
    </lineage>
</organism>
<gene>
    <name evidence="1" type="ORF">Ahy_B06g080709</name>
</gene>
<accession>A0A444YIX6</accession>
<sequence>MASVERTFFAINIINSRLCNRMGDEWLNECLVTYIERETFNQVDNEIIIQYFQYMKTRREVPSKFEEKKVSG</sequence>
<dbReference type="EMBL" id="SDMP01000016">
    <property type="protein sequence ID" value="RYR01848.1"/>
    <property type="molecule type" value="Genomic_DNA"/>
</dbReference>